<dbReference type="Pfam" id="PF00072">
    <property type="entry name" value="Response_reg"/>
    <property type="match status" value="1"/>
</dbReference>
<dbReference type="InterPro" id="IPR011006">
    <property type="entry name" value="CheY-like_superfamily"/>
</dbReference>
<dbReference type="PANTHER" id="PTHR43214">
    <property type="entry name" value="TWO-COMPONENT RESPONSE REGULATOR"/>
    <property type="match status" value="1"/>
</dbReference>
<dbReference type="InterPro" id="IPR016032">
    <property type="entry name" value="Sig_transdc_resp-reg_C-effctor"/>
</dbReference>
<evidence type="ECO:0000256" key="5">
    <source>
        <dbReference type="ARBA" id="ARBA00023163"/>
    </source>
</evidence>
<evidence type="ECO:0000256" key="4">
    <source>
        <dbReference type="ARBA" id="ARBA00023125"/>
    </source>
</evidence>
<dbReference type="PRINTS" id="PR00038">
    <property type="entry name" value="HTHLUXR"/>
</dbReference>
<dbReference type="AlphaFoldDB" id="A0A1W1V6C5"/>
<dbReference type="GO" id="GO:0000160">
    <property type="term" value="P:phosphorelay signal transduction system"/>
    <property type="evidence" value="ECO:0007669"/>
    <property type="project" value="InterPro"/>
</dbReference>
<dbReference type="PROSITE" id="PS00622">
    <property type="entry name" value="HTH_LUXR_1"/>
    <property type="match status" value="1"/>
</dbReference>
<keyword evidence="11" id="KW-1185">Reference proteome</keyword>
<gene>
    <name evidence="10" type="ORF">SAMN00808754_0032</name>
</gene>
<dbReference type="Pfam" id="PF00196">
    <property type="entry name" value="GerE"/>
    <property type="match status" value="1"/>
</dbReference>
<evidence type="ECO:0000256" key="3">
    <source>
        <dbReference type="ARBA" id="ARBA00023015"/>
    </source>
</evidence>
<dbReference type="PROSITE" id="PS50043">
    <property type="entry name" value="HTH_LUXR_2"/>
    <property type="match status" value="1"/>
</dbReference>
<evidence type="ECO:0000259" key="9">
    <source>
        <dbReference type="PROSITE" id="PS50110"/>
    </source>
</evidence>
<name>A0A1W1V6C5_9FIRM</name>
<dbReference type="PROSITE" id="PS50110">
    <property type="entry name" value="RESPONSE_REGULATORY"/>
    <property type="match status" value="1"/>
</dbReference>
<feature type="domain" description="HTH luxR-type" evidence="8">
    <location>
        <begin position="147"/>
        <end position="212"/>
    </location>
</feature>
<dbReference type="CDD" id="cd17535">
    <property type="entry name" value="REC_NarL-like"/>
    <property type="match status" value="1"/>
</dbReference>
<dbReference type="RefSeq" id="WP_084662951.1">
    <property type="nucleotide sequence ID" value="NZ_LT838272.1"/>
</dbReference>
<accession>A0A1W1V6C5</accession>
<dbReference type="InterPro" id="IPR058245">
    <property type="entry name" value="NreC/VraR/RcsB-like_REC"/>
</dbReference>
<dbReference type="GO" id="GO:0006355">
    <property type="term" value="P:regulation of DNA-templated transcription"/>
    <property type="evidence" value="ECO:0007669"/>
    <property type="project" value="InterPro"/>
</dbReference>
<dbReference type="Gene3D" id="3.40.50.2300">
    <property type="match status" value="1"/>
</dbReference>
<dbReference type="PANTHER" id="PTHR43214:SF43">
    <property type="entry name" value="TWO-COMPONENT RESPONSE REGULATOR"/>
    <property type="match status" value="1"/>
</dbReference>
<dbReference type="SUPFAM" id="SSF52172">
    <property type="entry name" value="CheY-like"/>
    <property type="match status" value="1"/>
</dbReference>
<dbReference type="InterPro" id="IPR000792">
    <property type="entry name" value="Tscrpt_reg_LuxR_C"/>
</dbReference>
<keyword evidence="4" id="KW-0238">DNA-binding</keyword>
<dbReference type="InterPro" id="IPR001789">
    <property type="entry name" value="Sig_transdc_resp-reg_receiver"/>
</dbReference>
<evidence type="ECO:0000256" key="6">
    <source>
        <dbReference type="ARBA" id="ARBA00024867"/>
    </source>
</evidence>
<protein>
    <recommendedName>
        <fullName evidence="1">Stage 0 sporulation protein A homolog</fullName>
    </recommendedName>
</protein>
<evidence type="ECO:0000313" key="11">
    <source>
        <dbReference type="Proteomes" id="UP000192569"/>
    </source>
</evidence>
<keyword evidence="3" id="KW-0805">Transcription regulation</keyword>
<dbReference type="SUPFAM" id="SSF46894">
    <property type="entry name" value="C-terminal effector domain of the bipartite response regulators"/>
    <property type="match status" value="1"/>
</dbReference>
<feature type="domain" description="Response regulatory" evidence="9">
    <location>
        <begin position="4"/>
        <end position="120"/>
    </location>
</feature>
<evidence type="ECO:0000313" key="10">
    <source>
        <dbReference type="EMBL" id="SMB88611.1"/>
    </source>
</evidence>
<evidence type="ECO:0000256" key="2">
    <source>
        <dbReference type="ARBA" id="ARBA00022553"/>
    </source>
</evidence>
<sequence>MAIKVMLVEDHAIVREGLKALLASEKDIEVVGEAGSSREALQVAIRARPEVVIMDLRLPDRSGIEVTRALKEAFPDIKVVILSMYDEEELVIRALKSGATGYVLKRAGVTELLRAIRTVSSGEAYLDSAIARRVVEGLQKGISLEQRAGMGPELTPREEEILRLVAQGLTNQEIAQRLFISIKTVQAHRANLMKKLGVHDRVDLVKYALKKGLLDLEKED</sequence>
<dbReference type="Proteomes" id="UP000192569">
    <property type="component" value="Chromosome I"/>
</dbReference>
<organism evidence="10 11">
    <name type="scientific">Thermanaeromonas toyohensis ToBE</name>
    <dbReference type="NCBI Taxonomy" id="698762"/>
    <lineage>
        <taxon>Bacteria</taxon>
        <taxon>Bacillati</taxon>
        <taxon>Bacillota</taxon>
        <taxon>Clostridia</taxon>
        <taxon>Neomoorellales</taxon>
        <taxon>Neomoorellaceae</taxon>
        <taxon>Thermanaeromonas</taxon>
    </lineage>
</organism>
<dbReference type="CDD" id="cd06170">
    <property type="entry name" value="LuxR_C_like"/>
    <property type="match status" value="1"/>
</dbReference>
<reference evidence="10 11" key="1">
    <citation type="submission" date="2017-04" db="EMBL/GenBank/DDBJ databases">
        <authorList>
            <person name="Afonso C.L."/>
            <person name="Miller P.J."/>
            <person name="Scott M.A."/>
            <person name="Spackman E."/>
            <person name="Goraichik I."/>
            <person name="Dimitrov K.M."/>
            <person name="Suarez D.L."/>
            <person name="Swayne D.E."/>
        </authorList>
    </citation>
    <scope>NUCLEOTIDE SEQUENCE [LARGE SCALE GENOMIC DNA]</scope>
    <source>
        <strain evidence="10 11">ToBE</strain>
    </source>
</reference>
<dbReference type="EMBL" id="LT838272">
    <property type="protein sequence ID" value="SMB88611.1"/>
    <property type="molecule type" value="Genomic_DNA"/>
</dbReference>
<evidence type="ECO:0000256" key="1">
    <source>
        <dbReference type="ARBA" id="ARBA00018672"/>
    </source>
</evidence>
<evidence type="ECO:0000259" key="8">
    <source>
        <dbReference type="PROSITE" id="PS50043"/>
    </source>
</evidence>
<proteinExistence type="predicted"/>
<dbReference type="GO" id="GO:0003677">
    <property type="term" value="F:DNA binding"/>
    <property type="evidence" value="ECO:0007669"/>
    <property type="project" value="UniProtKB-KW"/>
</dbReference>
<comment type="function">
    <text evidence="6">May play the central regulatory role in sporulation. It may be an element of the effector pathway responsible for the activation of sporulation genes in response to nutritional stress. Spo0A may act in concert with spo0H (a sigma factor) to control the expression of some genes that are critical to the sporulation process.</text>
</comment>
<dbReference type="STRING" id="698762.SAMN00808754_0032"/>
<evidence type="ECO:0000256" key="7">
    <source>
        <dbReference type="PROSITE-ProRule" id="PRU00169"/>
    </source>
</evidence>
<dbReference type="SMART" id="SM00421">
    <property type="entry name" value="HTH_LUXR"/>
    <property type="match status" value="1"/>
</dbReference>
<dbReference type="OrthoDB" id="9779069at2"/>
<keyword evidence="2 7" id="KW-0597">Phosphoprotein</keyword>
<dbReference type="InterPro" id="IPR039420">
    <property type="entry name" value="WalR-like"/>
</dbReference>
<keyword evidence="5" id="KW-0804">Transcription</keyword>
<feature type="modified residue" description="4-aspartylphosphate" evidence="7">
    <location>
        <position position="55"/>
    </location>
</feature>
<dbReference type="SMART" id="SM00448">
    <property type="entry name" value="REC"/>
    <property type="match status" value="1"/>
</dbReference>